<organism evidence="4 5">
    <name type="scientific">Streptomyces dengpaensis</name>
    <dbReference type="NCBI Taxonomy" id="2049881"/>
    <lineage>
        <taxon>Bacteria</taxon>
        <taxon>Bacillati</taxon>
        <taxon>Actinomycetota</taxon>
        <taxon>Actinomycetes</taxon>
        <taxon>Kitasatosporales</taxon>
        <taxon>Streptomycetaceae</taxon>
        <taxon>Streptomyces</taxon>
    </lineage>
</organism>
<reference evidence="4 5" key="1">
    <citation type="submission" date="2018-02" db="EMBL/GenBank/DDBJ databases">
        <title>Complete genome sequence of Streptomyces dengpaensis, the producer of angucyclines.</title>
        <authorList>
            <person name="Yumei L."/>
        </authorList>
    </citation>
    <scope>NUCLEOTIDE SEQUENCE [LARGE SCALE GENOMIC DNA]</scope>
    <source>
        <strain evidence="4 5">XZHG99</strain>
    </source>
</reference>
<dbReference type="PANTHER" id="PTHR46889">
    <property type="entry name" value="TRANSPOSASE INSF FOR INSERTION SEQUENCE IS3B-RELATED"/>
    <property type="match status" value="1"/>
</dbReference>
<dbReference type="InterPro" id="IPR012337">
    <property type="entry name" value="RNaseH-like_sf"/>
</dbReference>
<feature type="domain" description="Integrase catalytic" evidence="3">
    <location>
        <begin position="112"/>
        <end position="157"/>
    </location>
</feature>
<dbReference type="Gene3D" id="3.30.420.10">
    <property type="entry name" value="Ribonuclease H-like superfamily/Ribonuclease H"/>
    <property type="match status" value="1"/>
</dbReference>
<dbReference type="EMBL" id="CP026652">
    <property type="protein sequence ID" value="AVH54515.1"/>
    <property type="molecule type" value="Genomic_DNA"/>
</dbReference>
<feature type="compositionally biased region" description="Low complexity" evidence="2">
    <location>
        <begin position="192"/>
        <end position="214"/>
    </location>
</feature>
<proteinExistence type="predicted"/>
<dbReference type="PROSITE" id="PS50994">
    <property type="entry name" value="INTEGRASE"/>
    <property type="match status" value="1"/>
</dbReference>
<dbReference type="Pfam" id="PF13276">
    <property type="entry name" value="HTH_21"/>
    <property type="match status" value="1"/>
</dbReference>
<dbReference type="Pfam" id="PF00665">
    <property type="entry name" value="rve"/>
    <property type="match status" value="1"/>
</dbReference>
<evidence type="ECO:0000256" key="1">
    <source>
        <dbReference type="ARBA" id="ARBA00002286"/>
    </source>
</evidence>
<dbReference type="InterPro" id="IPR001584">
    <property type="entry name" value="Integrase_cat-core"/>
</dbReference>
<sequence>MLGVITCCGQPSTQCCPGRSAPGSEKRLVGWNWNGELTEEIRVIHQANYGVYGARKIHAALLRRGHTVARCTVERLMRQASLRGVIRVKSPRTTRPAAETARPAELVNRQFTAQAPNQLWVADITYIRTFSGWVYAAFVIDVFSRMVVGWQVTTSLTPTSPWTPWRWRYGAAAMPAATCRDWCTTPTAACNTAPSATPSASSKLRSSPRSAPRSTHMTTPSRRHSTVCSRPN</sequence>
<gene>
    <name evidence="4" type="ORF">C4B68_00180</name>
</gene>
<keyword evidence="5" id="KW-1185">Reference proteome</keyword>
<dbReference type="PANTHER" id="PTHR46889:SF4">
    <property type="entry name" value="TRANSPOSASE INSO FOR INSERTION SEQUENCE ELEMENT IS911B-RELATED"/>
    <property type="match status" value="1"/>
</dbReference>
<dbReference type="InterPro" id="IPR050900">
    <property type="entry name" value="Transposase_IS3/IS150/IS904"/>
</dbReference>
<evidence type="ECO:0000256" key="2">
    <source>
        <dbReference type="SAM" id="MobiDB-lite"/>
    </source>
</evidence>
<dbReference type="InterPro" id="IPR025948">
    <property type="entry name" value="HTH-like_dom"/>
</dbReference>
<comment type="function">
    <text evidence="1">Involved in the transposition of the insertion sequence.</text>
</comment>
<evidence type="ECO:0000259" key="3">
    <source>
        <dbReference type="PROSITE" id="PS50994"/>
    </source>
</evidence>
<dbReference type="InterPro" id="IPR036397">
    <property type="entry name" value="RNaseH_sf"/>
</dbReference>
<accession>A0ABN5HVA4</accession>
<feature type="compositionally biased region" description="Polar residues" evidence="2">
    <location>
        <begin position="215"/>
        <end position="232"/>
    </location>
</feature>
<dbReference type="Proteomes" id="UP000238413">
    <property type="component" value="Chromosome"/>
</dbReference>
<name>A0ABN5HVA4_9ACTN</name>
<dbReference type="SUPFAM" id="SSF53098">
    <property type="entry name" value="Ribonuclease H-like"/>
    <property type="match status" value="1"/>
</dbReference>
<feature type="region of interest" description="Disordered" evidence="2">
    <location>
        <begin position="192"/>
        <end position="232"/>
    </location>
</feature>
<evidence type="ECO:0000313" key="5">
    <source>
        <dbReference type="Proteomes" id="UP000238413"/>
    </source>
</evidence>
<evidence type="ECO:0000313" key="4">
    <source>
        <dbReference type="EMBL" id="AVH54515.1"/>
    </source>
</evidence>
<protein>
    <recommendedName>
        <fullName evidence="3">Integrase catalytic domain-containing protein</fullName>
    </recommendedName>
</protein>